<evidence type="ECO:0000256" key="9">
    <source>
        <dbReference type="SAM" id="SignalP"/>
    </source>
</evidence>
<dbReference type="Pfam" id="PF09302">
    <property type="entry name" value="XLF"/>
    <property type="match status" value="1"/>
</dbReference>
<keyword evidence="3" id="KW-0238">DNA-binding</keyword>
<gene>
    <name evidence="12" type="ORF">G6O67_007464</name>
</gene>
<evidence type="ECO:0000256" key="6">
    <source>
        <dbReference type="ARBA" id="ARBA00025747"/>
    </source>
</evidence>
<dbReference type="EMBL" id="JAAVMX010000008">
    <property type="protein sequence ID" value="KAF4505526.1"/>
    <property type="molecule type" value="Genomic_DNA"/>
</dbReference>
<keyword evidence="2" id="KW-0227">DNA damage</keyword>
<feature type="domain" description="XLF-like N-terminal" evidence="10">
    <location>
        <begin position="5"/>
        <end position="130"/>
    </location>
</feature>
<keyword evidence="4" id="KW-0234">DNA repair</keyword>
<feature type="compositionally biased region" description="Low complexity" evidence="8">
    <location>
        <begin position="425"/>
        <end position="435"/>
    </location>
</feature>
<evidence type="ECO:0000256" key="2">
    <source>
        <dbReference type="ARBA" id="ARBA00022763"/>
    </source>
</evidence>
<dbReference type="PANTHER" id="PTHR32235:SF1">
    <property type="entry name" value="NON-HOMOLOGOUS END-JOINING FACTOR 1"/>
    <property type="match status" value="1"/>
</dbReference>
<feature type="compositionally biased region" description="Basic and acidic residues" evidence="8">
    <location>
        <begin position="492"/>
        <end position="539"/>
    </location>
</feature>
<evidence type="ECO:0000313" key="12">
    <source>
        <dbReference type="EMBL" id="KAF4505526.1"/>
    </source>
</evidence>
<comment type="subcellular location">
    <subcellularLocation>
        <location evidence="1">Nucleus</location>
    </subcellularLocation>
</comment>
<keyword evidence="13" id="KW-1185">Reference proteome</keyword>
<keyword evidence="5" id="KW-0539">Nucleus</keyword>
<dbReference type="InterPro" id="IPR015381">
    <property type="entry name" value="XLF-like_N"/>
</dbReference>
<feature type="region of interest" description="Disordered" evidence="8">
    <location>
        <begin position="268"/>
        <end position="550"/>
    </location>
</feature>
<comment type="similarity">
    <text evidence="6">Belongs to the XRCC4-XLF family. XLF subfamily.</text>
</comment>
<feature type="compositionally biased region" description="Low complexity" evidence="8">
    <location>
        <begin position="473"/>
        <end position="490"/>
    </location>
</feature>
<evidence type="ECO:0000259" key="11">
    <source>
        <dbReference type="Pfam" id="PF21928"/>
    </source>
</evidence>
<evidence type="ECO:0000256" key="4">
    <source>
        <dbReference type="ARBA" id="ARBA00023204"/>
    </source>
</evidence>
<evidence type="ECO:0000256" key="5">
    <source>
        <dbReference type="ARBA" id="ARBA00023242"/>
    </source>
</evidence>
<evidence type="ECO:0000259" key="10">
    <source>
        <dbReference type="Pfam" id="PF09302"/>
    </source>
</evidence>
<dbReference type="OrthoDB" id="2155935at2759"/>
<evidence type="ECO:0000256" key="3">
    <source>
        <dbReference type="ARBA" id="ARBA00023125"/>
    </source>
</evidence>
<feature type="signal peptide" evidence="9">
    <location>
        <begin position="1"/>
        <end position="23"/>
    </location>
</feature>
<dbReference type="Pfam" id="PF21928">
    <property type="entry name" value="XLF_CC"/>
    <property type="match status" value="1"/>
</dbReference>
<accession>A0A8H4PLP2</accession>
<dbReference type="CDD" id="cd22285">
    <property type="entry name" value="HD_XLF_N"/>
    <property type="match status" value="1"/>
</dbReference>
<dbReference type="InterPro" id="IPR053829">
    <property type="entry name" value="XLF-like_CC"/>
</dbReference>
<evidence type="ECO:0000256" key="8">
    <source>
        <dbReference type="SAM" id="MobiDB-lite"/>
    </source>
</evidence>
<evidence type="ECO:0000256" key="1">
    <source>
        <dbReference type="ARBA" id="ARBA00004123"/>
    </source>
</evidence>
<keyword evidence="9" id="KW-0732">Signal</keyword>
<evidence type="ECO:0000256" key="7">
    <source>
        <dbReference type="ARBA" id="ARBA00044529"/>
    </source>
</evidence>
<feature type="compositionally biased region" description="Gly residues" evidence="8">
    <location>
        <begin position="437"/>
        <end position="448"/>
    </location>
</feature>
<dbReference type="GO" id="GO:0032807">
    <property type="term" value="C:DNA ligase IV complex"/>
    <property type="evidence" value="ECO:0007669"/>
    <property type="project" value="TreeGrafter"/>
</dbReference>
<sequence>MSLTWRPLPLPACPGLPVLLVSAEVGAASYTIHMTDMANMWVESLDRKAICMRAWSENTTIDPSDTPENMAKFLASLASALDRLQPGHGDTSLGLEPAAADDAGEDGLTLRVTCALPGFAPLKWPLHLKKCPPSAVATQLVLPLIEAHYDRKREVESLLQALGQKDSVLTKLSDKLEAMGLGLEHVFTALSGRKNVTKVAADDKVRGLAPFDLHRWKADMSHHNDGPSNTGDLVQSVFGGSGLGCANVIEVNKSPDLDRWWHGFRHTSHAAPGKQVRLATTSNQIRPPKPGLKTADNNDDDFQVQATPPRLQPRAEEPAAAVASPKALSTTDEDGDESLIPDSNPPRAVATSARQAEPRRAPSSMLCSIGGKKASAAPRSPGSETKCAGKGKAKQLVDDSDTASEASDGAATASVTASPPPPPTATLTTSGTTSGVRKGGLGSIGGGAPKKTGLENGKPPEAEGRDDEVAQPRGKIGLIGNKIGNKIGRGTSAREESDRGRASARMEKGELTDTKPRETSQERADRRREELKRDLEKRAAAGPAKKKRRF</sequence>
<reference evidence="12 13" key="1">
    <citation type="journal article" date="2020" name="Genome Biol. Evol.">
        <title>A new high-quality draft genome assembly of the Chinese cordyceps Ophiocordyceps sinensis.</title>
        <authorList>
            <person name="Shu R."/>
            <person name="Zhang J."/>
            <person name="Meng Q."/>
            <person name="Zhang H."/>
            <person name="Zhou G."/>
            <person name="Li M."/>
            <person name="Wu P."/>
            <person name="Zhao Y."/>
            <person name="Chen C."/>
            <person name="Qin Q."/>
        </authorList>
    </citation>
    <scope>NUCLEOTIDE SEQUENCE [LARGE SCALE GENOMIC DNA]</scope>
    <source>
        <strain evidence="12 13">IOZ07</strain>
    </source>
</reference>
<dbReference type="InterPro" id="IPR052287">
    <property type="entry name" value="NHEJ_factor"/>
</dbReference>
<organism evidence="12 13">
    <name type="scientific">Ophiocordyceps sinensis</name>
    <dbReference type="NCBI Taxonomy" id="72228"/>
    <lineage>
        <taxon>Eukaryota</taxon>
        <taxon>Fungi</taxon>
        <taxon>Dikarya</taxon>
        <taxon>Ascomycota</taxon>
        <taxon>Pezizomycotina</taxon>
        <taxon>Sordariomycetes</taxon>
        <taxon>Hypocreomycetidae</taxon>
        <taxon>Hypocreales</taxon>
        <taxon>Ophiocordycipitaceae</taxon>
        <taxon>Ophiocordyceps</taxon>
    </lineage>
</organism>
<feature type="domain" description="XLF-like coiled-coil region" evidence="11">
    <location>
        <begin position="132"/>
        <end position="184"/>
    </location>
</feature>
<dbReference type="AlphaFoldDB" id="A0A8H4PLP2"/>
<dbReference type="GO" id="GO:0045027">
    <property type="term" value="F:DNA end binding"/>
    <property type="evidence" value="ECO:0007669"/>
    <property type="project" value="TreeGrafter"/>
</dbReference>
<evidence type="ECO:0000313" key="13">
    <source>
        <dbReference type="Proteomes" id="UP000557566"/>
    </source>
</evidence>
<comment type="caution">
    <text evidence="12">The sequence shown here is derived from an EMBL/GenBank/DDBJ whole genome shotgun (WGS) entry which is preliminary data.</text>
</comment>
<dbReference type="Proteomes" id="UP000557566">
    <property type="component" value="Unassembled WGS sequence"/>
</dbReference>
<feature type="compositionally biased region" description="Basic and acidic residues" evidence="8">
    <location>
        <begin position="458"/>
        <end position="470"/>
    </location>
</feature>
<dbReference type="PANTHER" id="PTHR32235">
    <property type="entry name" value="NON-HOMOLOGOUS END-JOINING FACTOR 1"/>
    <property type="match status" value="1"/>
</dbReference>
<dbReference type="InterPro" id="IPR038051">
    <property type="entry name" value="XRCC4-like_N_sf"/>
</dbReference>
<name>A0A8H4PLP2_9HYPO</name>
<feature type="chain" id="PRO_5034801064" description="Non-homologous end-joining factor 1" evidence="9">
    <location>
        <begin position="24"/>
        <end position="550"/>
    </location>
</feature>
<dbReference type="GO" id="GO:0006303">
    <property type="term" value="P:double-strand break repair via nonhomologous end joining"/>
    <property type="evidence" value="ECO:0007669"/>
    <property type="project" value="UniProtKB-ARBA"/>
</dbReference>
<dbReference type="Gene3D" id="2.170.210.10">
    <property type="entry name" value="DNA double-strand break repair and VJ recombination XRCC4, N-terminal"/>
    <property type="match status" value="1"/>
</dbReference>
<proteinExistence type="inferred from homology"/>
<protein>
    <recommendedName>
        <fullName evidence="7">Non-homologous end-joining factor 1</fullName>
    </recommendedName>
</protein>